<dbReference type="Proteomes" id="UP000735302">
    <property type="component" value="Unassembled WGS sequence"/>
</dbReference>
<name>A0AAV4B1M6_9GAST</name>
<evidence type="ECO:0000313" key="1">
    <source>
        <dbReference type="EMBL" id="GFO12721.1"/>
    </source>
</evidence>
<comment type="caution">
    <text evidence="1">The sequence shown here is derived from an EMBL/GenBank/DDBJ whole genome shotgun (WGS) entry which is preliminary data.</text>
</comment>
<keyword evidence="2" id="KW-1185">Reference proteome</keyword>
<accession>A0AAV4B1M6</accession>
<protein>
    <submittedName>
        <fullName evidence="1">Uncharacterized protein</fullName>
    </submittedName>
</protein>
<reference evidence="1 2" key="1">
    <citation type="journal article" date="2021" name="Elife">
        <title>Chloroplast acquisition without the gene transfer in kleptoplastic sea slugs, Plakobranchus ocellatus.</title>
        <authorList>
            <person name="Maeda T."/>
            <person name="Takahashi S."/>
            <person name="Yoshida T."/>
            <person name="Shimamura S."/>
            <person name="Takaki Y."/>
            <person name="Nagai Y."/>
            <person name="Toyoda A."/>
            <person name="Suzuki Y."/>
            <person name="Arimoto A."/>
            <person name="Ishii H."/>
            <person name="Satoh N."/>
            <person name="Nishiyama T."/>
            <person name="Hasebe M."/>
            <person name="Maruyama T."/>
            <person name="Minagawa J."/>
            <person name="Obokata J."/>
            <person name="Shigenobu S."/>
        </authorList>
    </citation>
    <scope>NUCLEOTIDE SEQUENCE [LARGE SCALE GENOMIC DNA]</scope>
</reference>
<gene>
    <name evidence="1" type="ORF">PoB_003922600</name>
</gene>
<dbReference type="EMBL" id="BLXT01004456">
    <property type="protein sequence ID" value="GFO12721.1"/>
    <property type="molecule type" value="Genomic_DNA"/>
</dbReference>
<organism evidence="1 2">
    <name type="scientific">Plakobranchus ocellatus</name>
    <dbReference type="NCBI Taxonomy" id="259542"/>
    <lineage>
        <taxon>Eukaryota</taxon>
        <taxon>Metazoa</taxon>
        <taxon>Spiralia</taxon>
        <taxon>Lophotrochozoa</taxon>
        <taxon>Mollusca</taxon>
        <taxon>Gastropoda</taxon>
        <taxon>Heterobranchia</taxon>
        <taxon>Euthyneura</taxon>
        <taxon>Panpulmonata</taxon>
        <taxon>Sacoglossa</taxon>
        <taxon>Placobranchoidea</taxon>
        <taxon>Plakobranchidae</taxon>
        <taxon>Plakobranchus</taxon>
    </lineage>
</organism>
<sequence length="97" mass="11058">MTFTYNECKGGVDLSDKKAYDYASEQATHHYWIKIFADTLDLALLSAYEIYRLTFPTTTRSKQKFIQSVIYSLLGSKPRLHPTTPVTLTLQIAIPIP</sequence>
<proteinExistence type="predicted"/>
<evidence type="ECO:0000313" key="2">
    <source>
        <dbReference type="Proteomes" id="UP000735302"/>
    </source>
</evidence>
<dbReference type="AlphaFoldDB" id="A0AAV4B1M6"/>